<feature type="region of interest" description="Disordered" evidence="7">
    <location>
        <begin position="1365"/>
        <end position="1385"/>
    </location>
</feature>
<feature type="compositionally biased region" description="Low complexity" evidence="7">
    <location>
        <begin position="263"/>
        <end position="279"/>
    </location>
</feature>
<feature type="compositionally biased region" description="Polar residues" evidence="7">
    <location>
        <begin position="239"/>
        <end position="262"/>
    </location>
</feature>
<keyword evidence="5" id="KW-0539">Nucleus</keyword>
<evidence type="ECO:0000256" key="2">
    <source>
        <dbReference type="ARBA" id="ARBA00022723"/>
    </source>
</evidence>
<feature type="region of interest" description="Disordered" evidence="7">
    <location>
        <begin position="342"/>
        <end position="391"/>
    </location>
</feature>
<name>A0A2N8UCQ8_9BASI</name>
<dbReference type="Pfam" id="PF02373">
    <property type="entry name" value="JmjC"/>
    <property type="match status" value="1"/>
</dbReference>
<feature type="compositionally biased region" description="Low complexity" evidence="7">
    <location>
        <begin position="1082"/>
        <end position="1091"/>
    </location>
</feature>
<feature type="compositionally biased region" description="Low complexity" evidence="7">
    <location>
        <begin position="1303"/>
        <end position="1343"/>
    </location>
</feature>
<feature type="compositionally biased region" description="Low complexity" evidence="7">
    <location>
        <begin position="218"/>
        <end position="238"/>
    </location>
</feature>
<dbReference type="EMBL" id="LT795059">
    <property type="protein sequence ID" value="SJX62785.1"/>
    <property type="molecule type" value="Genomic_DNA"/>
</dbReference>
<feature type="region of interest" description="Disordered" evidence="7">
    <location>
        <begin position="1215"/>
        <end position="1347"/>
    </location>
</feature>
<evidence type="ECO:0000256" key="4">
    <source>
        <dbReference type="ARBA" id="ARBA00022833"/>
    </source>
</evidence>
<dbReference type="GO" id="GO:0005634">
    <property type="term" value="C:nucleus"/>
    <property type="evidence" value="ECO:0007669"/>
    <property type="project" value="UniProtKB-SubCell"/>
</dbReference>
<gene>
    <name evidence="9" type="ORF">SRS1_11054</name>
</gene>
<dbReference type="InterPro" id="IPR017907">
    <property type="entry name" value="Znf_RING_CS"/>
</dbReference>
<feature type="compositionally biased region" description="Polar residues" evidence="7">
    <location>
        <begin position="189"/>
        <end position="209"/>
    </location>
</feature>
<comment type="subcellular location">
    <subcellularLocation>
        <location evidence="1">Nucleus</location>
    </subcellularLocation>
</comment>
<feature type="compositionally biased region" description="Pro residues" evidence="7">
    <location>
        <begin position="46"/>
        <end position="55"/>
    </location>
</feature>
<reference evidence="9 10" key="1">
    <citation type="submission" date="2017-02" db="EMBL/GenBank/DDBJ databases">
        <authorList>
            <person name="Peterson S.W."/>
        </authorList>
    </citation>
    <scope>NUCLEOTIDE SEQUENCE [LARGE SCALE GENOMIC DNA]</scope>
    <source>
        <strain evidence="9 10">SRS1_H2-8</strain>
    </source>
</reference>
<dbReference type="PROSITE" id="PS51184">
    <property type="entry name" value="JMJC"/>
    <property type="match status" value="1"/>
</dbReference>
<feature type="compositionally biased region" description="Polar residues" evidence="7">
    <location>
        <begin position="1241"/>
        <end position="1263"/>
    </location>
</feature>
<evidence type="ECO:0000256" key="3">
    <source>
        <dbReference type="ARBA" id="ARBA00022771"/>
    </source>
</evidence>
<evidence type="ECO:0000256" key="5">
    <source>
        <dbReference type="ARBA" id="ARBA00023242"/>
    </source>
</evidence>
<dbReference type="PROSITE" id="PS00518">
    <property type="entry name" value="ZF_RING_1"/>
    <property type="match status" value="1"/>
</dbReference>
<feature type="coiled-coil region" evidence="6">
    <location>
        <begin position="1450"/>
        <end position="1484"/>
    </location>
</feature>
<dbReference type="InterPro" id="IPR003347">
    <property type="entry name" value="JmjC_dom"/>
</dbReference>
<feature type="region of interest" description="Disordered" evidence="7">
    <location>
        <begin position="168"/>
        <end position="312"/>
    </location>
</feature>
<evidence type="ECO:0000256" key="6">
    <source>
        <dbReference type="SAM" id="Coils"/>
    </source>
</evidence>
<feature type="compositionally biased region" description="Low complexity" evidence="7">
    <location>
        <begin position="62"/>
        <end position="113"/>
    </location>
</feature>
<evidence type="ECO:0000313" key="10">
    <source>
        <dbReference type="Proteomes" id="UP000239563"/>
    </source>
</evidence>
<feature type="compositionally biased region" description="Polar residues" evidence="7">
    <location>
        <begin position="1286"/>
        <end position="1302"/>
    </location>
</feature>
<feature type="compositionally biased region" description="Polar residues" evidence="7">
    <location>
        <begin position="1527"/>
        <end position="1538"/>
    </location>
</feature>
<accession>A0A2N8UCQ8</accession>
<dbReference type="Gene3D" id="2.60.120.650">
    <property type="entry name" value="Cupin"/>
    <property type="match status" value="1"/>
</dbReference>
<feature type="region of interest" description="Disordered" evidence="7">
    <location>
        <begin position="1521"/>
        <end position="1551"/>
    </location>
</feature>
<feature type="compositionally biased region" description="Low complexity" evidence="7">
    <location>
        <begin position="1267"/>
        <end position="1280"/>
    </location>
</feature>
<feature type="compositionally biased region" description="Low complexity" evidence="7">
    <location>
        <begin position="1215"/>
        <end position="1240"/>
    </location>
</feature>
<feature type="compositionally biased region" description="Low complexity" evidence="7">
    <location>
        <begin position="1365"/>
        <end position="1376"/>
    </location>
</feature>
<organism evidence="9 10">
    <name type="scientific">Sporisorium reilianum f. sp. reilianum</name>
    <dbReference type="NCBI Taxonomy" id="72559"/>
    <lineage>
        <taxon>Eukaryota</taxon>
        <taxon>Fungi</taxon>
        <taxon>Dikarya</taxon>
        <taxon>Basidiomycota</taxon>
        <taxon>Ustilaginomycotina</taxon>
        <taxon>Ustilaginomycetes</taxon>
        <taxon>Ustilaginales</taxon>
        <taxon>Ustilaginaceae</taxon>
        <taxon>Sporisorium</taxon>
    </lineage>
</organism>
<feature type="domain" description="JmjC" evidence="8">
    <location>
        <begin position="561"/>
        <end position="741"/>
    </location>
</feature>
<proteinExistence type="predicted"/>
<feature type="compositionally biased region" description="Polar residues" evidence="7">
    <location>
        <begin position="342"/>
        <end position="362"/>
    </location>
</feature>
<feature type="compositionally biased region" description="Polar residues" evidence="7">
    <location>
        <begin position="12"/>
        <end position="38"/>
    </location>
</feature>
<dbReference type="SUPFAM" id="SSF51197">
    <property type="entry name" value="Clavaminate synthase-like"/>
    <property type="match status" value="1"/>
</dbReference>
<dbReference type="SUPFAM" id="SSF57903">
    <property type="entry name" value="FYVE/PHD zinc finger"/>
    <property type="match status" value="1"/>
</dbReference>
<keyword evidence="2" id="KW-0479">Metal-binding</keyword>
<feature type="region of interest" description="Disordered" evidence="7">
    <location>
        <begin position="1075"/>
        <end position="1135"/>
    </location>
</feature>
<dbReference type="Proteomes" id="UP000239563">
    <property type="component" value="Chromosome VI"/>
</dbReference>
<dbReference type="CDD" id="cd00065">
    <property type="entry name" value="FYVE_like_SF"/>
    <property type="match status" value="1"/>
</dbReference>
<keyword evidence="4" id="KW-0862">Zinc</keyword>
<evidence type="ECO:0000259" key="8">
    <source>
        <dbReference type="PROSITE" id="PS51184"/>
    </source>
</evidence>
<evidence type="ECO:0000256" key="1">
    <source>
        <dbReference type="ARBA" id="ARBA00004123"/>
    </source>
</evidence>
<keyword evidence="3" id="KW-0863">Zinc-finger</keyword>
<dbReference type="SMART" id="SM00558">
    <property type="entry name" value="JmjC"/>
    <property type="match status" value="1"/>
</dbReference>
<dbReference type="GO" id="GO:0008270">
    <property type="term" value="F:zinc ion binding"/>
    <property type="evidence" value="ECO:0007669"/>
    <property type="project" value="UniProtKB-KW"/>
</dbReference>
<feature type="compositionally biased region" description="Low complexity" evidence="7">
    <location>
        <begin position="405"/>
        <end position="417"/>
    </location>
</feature>
<feature type="region of interest" description="Disordered" evidence="7">
    <location>
        <begin position="405"/>
        <end position="427"/>
    </location>
</feature>
<evidence type="ECO:0000256" key="7">
    <source>
        <dbReference type="SAM" id="MobiDB-lite"/>
    </source>
</evidence>
<keyword evidence="6" id="KW-0175">Coiled coil</keyword>
<dbReference type="InterPro" id="IPR011011">
    <property type="entry name" value="Znf_FYVE_PHD"/>
</dbReference>
<feature type="compositionally biased region" description="Polar residues" evidence="7">
    <location>
        <begin position="293"/>
        <end position="303"/>
    </location>
</feature>
<sequence>MSDPRAKPHSAVTVNRPSHTHASASLPQHQTHKPTQSPVDPRLHAAPPPAPPPRQSPKTATLSAVAALSAAPSRASLSMPPSSATTLPSIPSSSFASMSSSGSSAYTSSPSASLQTQRQPAPPTSQANPRSASGSLDRFASRPVSHVVLKQESSSDFELTDVANASISKAALQPSPHGDTRSPKAPAASHSNSSNGRIHGQNASVSPNRRSALLAEQARPSALQSPPLASASGLPSTSEAAPTTPQQTPKAGNVPPTQSPRMTATTRSPQRSQSRSQASKPTSAPHSPRRQASRNGHQTQAQPSPVLPVPLTNTASLNTASAQSGTPLASQRPRVMQAVVSANGSRVNPATTEKQQAQSSATAAPRSRGPATIPNAPSKAAAQPASSLNGTSALDASKQTTAIPAPQNAASSSNPANGLAETGSPAAIPSNNAFDPQTLLGLRGSFLTSSEPVDYESLVNDNGKFKPVSAISCLEISEEELEVLIIAIVEQQGEPLVISDLDKCPAWSSDLFTPQRYESLRPSVEADRETVLVRNLTDWTDQALPLHDFMARCDKQRSYPPEQAEKLYGKDLPCPLEWNQALSKLVHPRLTYHGEQDASASLRPKARSVTQMCYYGPGHTCTPLHRDLCSSLGQNLMVWSDPDASALWMITHPDDAEAVDRYVASKGGDPYSEGYAPHPNELRDAPFPISCWKQRVGDLVLIPPRASHMVVNTGGRTLKAAWSRLTIDTLTSALINDLPLYQRVCRVESYHIKPVIEESLVAYTKQVEADLERNREISSVAVRDLRGLLKLYDAILSDMFVPEWRDVKMEGGYDSYVECDFCGADVLHGYFECPEGETLCPLCYCQGRLCSCANALEALQPRQHWRSFGERLQFRNNAAQVLLLADPSLALPIKDRPNEADDDADQDPPLLPVEVLKEEDVGKGTWPFSFMAAMNLYKLRQTAGWQDNVAPCKICKANVDLSQRYHCKPCNHSYCHGCLLHKLYIHPAHTLAQNEPKQFHGYHKRLSTLDYKEWKQDPLEFCDEARAHFALIEAARTKMKCGPINESCRIGFLDITDKYPHGLTGTLDVKRPAKAQVEKVKTATAPASSSPPSTPGSRKRPKDLKEPTSASSPRSRSNKRARLDPPPTIPQPMQQDEIAVQVPRTPEAIDVPAITPVLLQLPQPPLSGAAAVGASASVGTEQSGTSIPTVANGIRKFVLREGKIHPVPPVVASQRAAPFPSASPSLTPSTAPRTSPTKSTMVESPLTSGSASPVTAHTVQTTPPVLAGSTSTVSVPSAPSIVRVPRQSTSKSPPVSTTLNGISSPASVSAPAPNPMVAPGAVPAASPAASAPRTVSPPSVAAAQPTAEQGTLALATSVVAAGITSSPKAPASGSPPDGTTAGLGSLDSMNLRVVTEILRIFSQSNQRMIQTQLGEISAAMAKQAEEHKKQQAKQDDNHRKALAKMEATLLQKLDQQSSQMMSERRKHQEEIRDLRQKLDEVVRQQNEIVRSQASSGEQVGKLNEKISTLLFDIDHQAQAQLQAELATRSSQPSGSGQAMPSAHFAPTSNTR</sequence>
<feature type="region of interest" description="Disordered" evidence="7">
    <location>
        <begin position="1"/>
        <end position="140"/>
    </location>
</feature>
<feature type="compositionally biased region" description="Low complexity" evidence="7">
    <location>
        <begin position="374"/>
        <end position="387"/>
    </location>
</feature>
<protein>
    <submittedName>
        <fullName evidence="9">Related to c-module-binding factor</fullName>
    </submittedName>
</protein>
<feature type="compositionally biased region" description="Polar residues" evidence="7">
    <location>
        <begin position="114"/>
        <end position="134"/>
    </location>
</feature>
<evidence type="ECO:0000313" key="9">
    <source>
        <dbReference type="EMBL" id="SJX62785.1"/>
    </source>
</evidence>